<dbReference type="PROSITE" id="PS50112">
    <property type="entry name" value="PAS"/>
    <property type="match status" value="2"/>
</dbReference>
<evidence type="ECO:0000256" key="14">
    <source>
        <dbReference type="PROSITE-ProRule" id="PRU00110"/>
    </source>
</evidence>
<reference evidence="21 22" key="1">
    <citation type="submission" date="2020-11" db="EMBL/GenBank/DDBJ databases">
        <title>Algicoccus daihaiensis sp.nov., isolated from Daihai Lake in Inner Mongolia.</title>
        <authorList>
            <person name="Kai J."/>
        </authorList>
    </citation>
    <scope>NUCLEOTIDE SEQUENCE [LARGE SCALE GENOMIC DNA]</scope>
    <source>
        <strain evidence="22">f23</strain>
    </source>
</reference>
<dbReference type="InterPro" id="IPR001789">
    <property type="entry name" value="Sig_transdc_resp-reg_receiver"/>
</dbReference>
<dbReference type="InterPro" id="IPR004358">
    <property type="entry name" value="Sig_transdc_His_kin-like_C"/>
</dbReference>
<evidence type="ECO:0000256" key="5">
    <source>
        <dbReference type="ARBA" id="ARBA00022519"/>
    </source>
</evidence>
<keyword evidence="16" id="KW-0175">Coiled coil</keyword>
<dbReference type="CDD" id="cd00082">
    <property type="entry name" value="HisKA"/>
    <property type="match status" value="1"/>
</dbReference>
<evidence type="ECO:0000259" key="17">
    <source>
        <dbReference type="PROSITE" id="PS50109"/>
    </source>
</evidence>
<evidence type="ECO:0000256" key="7">
    <source>
        <dbReference type="ARBA" id="ARBA00022679"/>
    </source>
</evidence>
<feature type="modified residue" description="Phosphohistidine" evidence="14">
    <location>
        <position position="746"/>
    </location>
</feature>
<keyword evidence="13" id="KW-0472">Membrane</keyword>
<dbReference type="Gene3D" id="3.30.565.10">
    <property type="entry name" value="Histidine kinase-like ATPase, C-terminal domain"/>
    <property type="match status" value="1"/>
</dbReference>
<evidence type="ECO:0000313" key="21">
    <source>
        <dbReference type="EMBL" id="UOD51297.1"/>
    </source>
</evidence>
<evidence type="ECO:0000256" key="9">
    <source>
        <dbReference type="ARBA" id="ARBA00022777"/>
    </source>
</evidence>
<organism evidence="21 22">
    <name type="scientific">Orrella daihaiensis</name>
    <dbReference type="NCBI Taxonomy" id="2782176"/>
    <lineage>
        <taxon>Bacteria</taxon>
        <taxon>Pseudomonadati</taxon>
        <taxon>Pseudomonadota</taxon>
        <taxon>Betaproteobacteria</taxon>
        <taxon>Burkholderiales</taxon>
        <taxon>Alcaligenaceae</taxon>
        <taxon>Orrella</taxon>
    </lineage>
</organism>
<dbReference type="InterPro" id="IPR011006">
    <property type="entry name" value="CheY-like_superfamily"/>
</dbReference>
<dbReference type="Proteomes" id="UP000831607">
    <property type="component" value="Chromosome"/>
</dbReference>
<sequence length="802" mass="87944">MSLSDLSLSKVMTPELLIVMDNLPFPISFAEVAETPMRVAFINKAFKRVFGYSLEEIADIDRWAELAYPDEAYRHEVMGSWNRDAEIAFKTQGTVPIREVEIRARDGSKVRTLLNGSFVGTSVVVAFIDISQQARAEAELRDVRQLLERTAFELTENLPVGTYTMVQPPEGGLGKFRFMSPRFVQLTGLTREELESDPLRAFTCIHPDDYDRWLELNKQAFENKAPFFGEAKILNKGVTRWIAAESAPRELEDGSTVWEGVLIDITDRKLAEESLAQAKARAEELERIKSDFLMRMSHEIRTPLTMILGLTDLLSDDRDRASQTMTIEQIRGAGNLLLGIVNDILDLSKIEAGQLITDELPFQVSDLIKHVQAFEASVGGRRLSLTVKHAPTDLPTLIGDQRRIEQVIGNLAGNAMKFTEAGSILVSFELTERTPDTVRLLISVTDTGKGIPDEQLPELFTPFMQGDTGIARQYGGTGLGLSISKELVELMGGQIGVQSTLGQGSTFWVELPLAVADATKPARARAQIADAHQASASAQPTASKPLAGLKVLVVDDSLSIRGLMRAFLQREGAEVELAENGELALEVLHVRGQAFDCVLMDVQMPVMDGLTATQRIRQIPALDHLPILAMTAGLLAEQQARARQAGMADVIAKPVQPARMVEQIMKAIGNTGPSDASAVSDNNPIPAIAGINRHHANLTMDGSLEMFDLLARVFVEEFEGFHDQLSHLLTSPQHPESIAMAKRLAHSLKGSAKQLGAFEVSDAAAALEVSLQSDRHNSPQKLNVLARLLVDLIKALKLYNST</sequence>
<dbReference type="SUPFAM" id="SSF47226">
    <property type="entry name" value="Histidine-containing phosphotransfer domain, HPT domain"/>
    <property type="match status" value="1"/>
</dbReference>
<evidence type="ECO:0000259" key="20">
    <source>
        <dbReference type="PROSITE" id="PS50894"/>
    </source>
</evidence>
<dbReference type="InterPro" id="IPR003661">
    <property type="entry name" value="HisK_dim/P_dom"/>
</dbReference>
<dbReference type="Gene3D" id="1.20.120.160">
    <property type="entry name" value="HPT domain"/>
    <property type="match status" value="1"/>
</dbReference>
<dbReference type="InterPro" id="IPR000014">
    <property type="entry name" value="PAS"/>
</dbReference>
<dbReference type="PANTHER" id="PTHR43047">
    <property type="entry name" value="TWO-COMPONENT HISTIDINE PROTEIN KINASE"/>
    <property type="match status" value="1"/>
</dbReference>
<proteinExistence type="predicted"/>
<dbReference type="Pfam" id="PF00072">
    <property type="entry name" value="Response_reg"/>
    <property type="match status" value="1"/>
</dbReference>
<dbReference type="InterPro" id="IPR035965">
    <property type="entry name" value="PAS-like_dom_sf"/>
</dbReference>
<feature type="domain" description="Histidine kinase" evidence="17">
    <location>
        <begin position="295"/>
        <end position="515"/>
    </location>
</feature>
<keyword evidence="10" id="KW-0067">ATP-binding</keyword>
<evidence type="ECO:0000256" key="12">
    <source>
        <dbReference type="ARBA" id="ARBA00023012"/>
    </source>
</evidence>
<feature type="domain" description="HPt" evidence="20">
    <location>
        <begin position="703"/>
        <end position="799"/>
    </location>
</feature>
<comment type="subcellular location">
    <subcellularLocation>
        <location evidence="2">Cell inner membrane</location>
        <topology evidence="2">Multi-pass membrane protein</topology>
    </subcellularLocation>
</comment>
<dbReference type="PANTHER" id="PTHR43047:SF72">
    <property type="entry name" value="OSMOSENSING HISTIDINE PROTEIN KINASE SLN1"/>
    <property type="match status" value="1"/>
</dbReference>
<dbReference type="Gene3D" id="1.10.287.130">
    <property type="match status" value="1"/>
</dbReference>
<keyword evidence="10" id="KW-0547">Nucleotide-binding</keyword>
<dbReference type="NCBIfam" id="TIGR00229">
    <property type="entry name" value="sensory_box"/>
    <property type="match status" value="1"/>
</dbReference>
<keyword evidence="7" id="KW-0808">Transferase</keyword>
<keyword evidence="22" id="KW-1185">Reference proteome</keyword>
<feature type="domain" description="PAS" evidence="19">
    <location>
        <begin position="174"/>
        <end position="224"/>
    </location>
</feature>
<evidence type="ECO:0000256" key="16">
    <source>
        <dbReference type="SAM" id="Coils"/>
    </source>
</evidence>
<dbReference type="Pfam" id="PF08447">
    <property type="entry name" value="PAS_3"/>
    <property type="match status" value="1"/>
</dbReference>
<dbReference type="InterPro" id="IPR013655">
    <property type="entry name" value="PAS_fold_3"/>
</dbReference>
<dbReference type="EC" id="2.7.13.3" evidence="3"/>
<feature type="domain" description="PAS" evidence="19">
    <location>
        <begin position="12"/>
        <end position="71"/>
    </location>
</feature>
<dbReference type="InterPro" id="IPR003594">
    <property type="entry name" value="HATPase_dom"/>
</dbReference>
<dbReference type="Pfam" id="PF02518">
    <property type="entry name" value="HATPase_c"/>
    <property type="match status" value="1"/>
</dbReference>
<evidence type="ECO:0000256" key="4">
    <source>
        <dbReference type="ARBA" id="ARBA00022475"/>
    </source>
</evidence>
<evidence type="ECO:0000313" key="22">
    <source>
        <dbReference type="Proteomes" id="UP000831607"/>
    </source>
</evidence>
<dbReference type="Pfam" id="PF13188">
    <property type="entry name" value="PAS_8"/>
    <property type="match status" value="1"/>
</dbReference>
<dbReference type="InterPro" id="IPR008207">
    <property type="entry name" value="Sig_transdc_His_kin_Hpt_dom"/>
</dbReference>
<keyword evidence="4" id="KW-1003">Cell membrane</keyword>
<evidence type="ECO:0000259" key="19">
    <source>
        <dbReference type="PROSITE" id="PS50112"/>
    </source>
</evidence>
<keyword evidence="9" id="KW-0418">Kinase</keyword>
<keyword evidence="6 15" id="KW-0597">Phosphoprotein</keyword>
<keyword evidence="5" id="KW-0997">Cell inner membrane</keyword>
<dbReference type="Pfam" id="PF00512">
    <property type="entry name" value="HisKA"/>
    <property type="match status" value="1"/>
</dbReference>
<protein>
    <recommendedName>
        <fullName evidence="3">histidine kinase</fullName>
        <ecNumber evidence="3">2.7.13.3</ecNumber>
    </recommendedName>
</protein>
<dbReference type="PRINTS" id="PR00344">
    <property type="entry name" value="BCTRLSENSOR"/>
</dbReference>
<dbReference type="RefSeq" id="WP_243479763.1">
    <property type="nucleotide sequence ID" value="NZ_CP063982.1"/>
</dbReference>
<keyword evidence="12" id="KW-0902">Two-component regulatory system</keyword>
<evidence type="ECO:0000256" key="13">
    <source>
        <dbReference type="ARBA" id="ARBA00023136"/>
    </source>
</evidence>
<dbReference type="Pfam" id="PF01627">
    <property type="entry name" value="Hpt"/>
    <property type="match status" value="1"/>
</dbReference>
<dbReference type="InterPro" id="IPR036097">
    <property type="entry name" value="HisK_dim/P_sf"/>
</dbReference>
<dbReference type="Gene3D" id="3.30.450.20">
    <property type="entry name" value="PAS domain"/>
    <property type="match status" value="2"/>
</dbReference>
<evidence type="ECO:0000256" key="6">
    <source>
        <dbReference type="ARBA" id="ARBA00022553"/>
    </source>
</evidence>
<dbReference type="SUPFAM" id="SSF55785">
    <property type="entry name" value="PYP-like sensor domain (PAS domain)"/>
    <property type="match status" value="2"/>
</dbReference>
<accession>A0ABY4AM00</accession>
<feature type="modified residue" description="4-aspartylphosphate" evidence="15">
    <location>
        <position position="601"/>
    </location>
</feature>
<feature type="domain" description="Response regulatory" evidence="18">
    <location>
        <begin position="550"/>
        <end position="668"/>
    </location>
</feature>
<evidence type="ECO:0000256" key="2">
    <source>
        <dbReference type="ARBA" id="ARBA00004429"/>
    </source>
</evidence>
<dbReference type="PROSITE" id="PS50894">
    <property type="entry name" value="HPT"/>
    <property type="match status" value="1"/>
</dbReference>
<dbReference type="SUPFAM" id="SSF55874">
    <property type="entry name" value="ATPase domain of HSP90 chaperone/DNA topoisomerase II/histidine kinase"/>
    <property type="match status" value="1"/>
</dbReference>
<evidence type="ECO:0000256" key="11">
    <source>
        <dbReference type="ARBA" id="ARBA00022989"/>
    </source>
</evidence>
<dbReference type="CDD" id="cd00088">
    <property type="entry name" value="HPT"/>
    <property type="match status" value="1"/>
</dbReference>
<dbReference type="InterPro" id="IPR005467">
    <property type="entry name" value="His_kinase_dom"/>
</dbReference>
<dbReference type="CDD" id="cd16922">
    <property type="entry name" value="HATPase_EvgS-ArcB-TorS-like"/>
    <property type="match status" value="1"/>
</dbReference>
<feature type="coiled-coil region" evidence="16">
    <location>
        <begin position="268"/>
        <end position="295"/>
    </location>
</feature>
<comment type="catalytic activity">
    <reaction evidence="1">
        <text>ATP + protein L-histidine = ADP + protein N-phospho-L-histidine.</text>
        <dbReference type="EC" id="2.7.13.3"/>
    </reaction>
</comment>
<evidence type="ECO:0000256" key="8">
    <source>
        <dbReference type="ARBA" id="ARBA00022692"/>
    </source>
</evidence>
<gene>
    <name evidence="21" type="ORF">DHf2319_05525</name>
</gene>
<evidence type="ECO:0000256" key="1">
    <source>
        <dbReference type="ARBA" id="ARBA00000085"/>
    </source>
</evidence>
<evidence type="ECO:0000256" key="10">
    <source>
        <dbReference type="ARBA" id="ARBA00022840"/>
    </source>
</evidence>
<dbReference type="SMART" id="SM00091">
    <property type="entry name" value="PAS"/>
    <property type="match status" value="2"/>
</dbReference>
<dbReference type="PROSITE" id="PS50110">
    <property type="entry name" value="RESPONSE_REGULATORY"/>
    <property type="match status" value="1"/>
</dbReference>
<dbReference type="PROSITE" id="PS50109">
    <property type="entry name" value="HIS_KIN"/>
    <property type="match status" value="1"/>
</dbReference>
<keyword evidence="8" id="KW-0812">Transmembrane</keyword>
<evidence type="ECO:0000256" key="3">
    <source>
        <dbReference type="ARBA" id="ARBA00012438"/>
    </source>
</evidence>
<dbReference type="SMART" id="SM00387">
    <property type="entry name" value="HATPase_c"/>
    <property type="match status" value="1"/>
</dbReference>
<dbReference type="InterPro" id="IPR036890">
    <property type="entry name" value="HATPase_C_sf"/>
</dbReference>
<evidence type="ECO:0000256" key="15">
    <source>
        <dbReference type="PROSITE-ProRule" id="PRU00169"/>
    </source>
</evidence>
<dbReference type="Gene3D" id="3.40.50.2300">
    <property type="match status" value="1"/>
</dbReference>
<keyword evidence="11" id="KW-1133">Transmembrane helix</keyword>
<dbReference type="SMART" id="SM00388">
    <property type="entry name" value="HisKA"/>
    <property type="match status" value="1"/>
</dbReference>
<dbReference type="SUPFAM" id="SSF47384">
    <property type="entry name" value="Homodimeric domain of signal transducing histidine kinase"/>
    <property type="match status" value="1"/>
</dbReference>
<dbReference type="SUPFAM" id="SSF52172">
    <property type="entry name" value="CheY-like"/>
    <property type="match status" value="1"/>
</dbReference>
<name>A0ABY4AM00_9BURK</name>
<dbReference type="SMART" id="SM00448">
    <property type="entry name" value="REC"/>
    <property type="match status" value="1"/>
</dbReference>
<dbReference type="InterPro" id="IPR036641">
    <property type="entry name" value="HPT_dom_sf"/>
</dbReference>
<dbReference type="CDD" id="cd17546">
    <property type="entry name" value="REC_hyHK_CKI1_RcsC-like"/>
    <property type="match status" value="1"/>
</dbReference>
<dbReference type="EMBL" id="CP063982">
    <property type="protein sequence ID" value="UOD51297.1"/>
    <property type="molecule type" value="Genomic_DNA"/>
</dbReference>
<evidence type="ECO:0000259" key="18">
    <source>
        <dbReference type="PROSITE" id="PS50110"/>
    </source>
</evidence>
<dbReference type="CDD" id="cd00130">
    <property type="entry name" value="PAS"/>
    <property type="match status" value="2"/>
</dbReference>